<evidence type="ECO:0000256" key="4">
    <source>
        <dbReference type="ARBA" id="ARBA00022692"/>
    </source>
</evidence>
<evidence type="ECO:0000256" key="7">
    <source>
        <dbReference type="RuleBase" id="RU363032"/>
    </source>
</evidence>
<sequence>MNERINNQMERQEKLTGWILIAPALLILGFVFIYPIGRAFWLSLFTNNLGTQLEPIFSGLANYQRLIGDGRFWQTMWNTSVFTIISIFLELVIGMGIALVLNQAFFGRGFVRTSSLIPWALPTAVMGLAWAWIFNDQYGVVNDILTRLGFIDSQITWLGDPTRAMSAMIIADVWKTTPFIAIILLAGLQSISSDLYEAHAIDGANQWQSFWQITIPLVMPQIIIALLFRFAQAFGIFDLVQVMTGGGPGGATETVSIYIYATVRRYLDFGYGASLVVVTFLLLILAVAIAAFFLSRTRVNVMGGK</sequence>
<evidence type="ECO:0000256" key="6">
    <source>
        <dbReference type="ARBA" id="ARBA00023136"/>
    </source>
</evidence>
<keyword evidence="2 7" id="KW-0813">Transport</keyword>
<dbReference type="Pfam" id="PF00528">
    <property type="entry name" value="BPD_transp_1"/>
    <property type="match status" value="1"/>
</dbReference>
<dbReference type="GeneID" id="301681941"/>
<keyword evidence="10" id="KW-1185">Reference proteome</keyword>
<proteinExistence type="inferred from homology"/>
<dbReference type="Proteomes" id="UP000326169">
    <property type="component" value="Unassembled WGS sequence"/>
</dbReference>
<keyword evidence="5 7" id="KW-1133">Transmembrane helix</keyword>
<dbReference type="PANTHER" id="PTHR43005">
    <property type="entry name" value="BLR7065 PROTEIN"/>
    <property type="match status" value="1"/>
</dbReference>
<keyword evidence="3" id="KW-1003">Cell membrane</keyword>
<evidence type="ECO:0000256" key="5">
    <source>
        <dbReference type="ARBA" id="ARBA00022989"/>
    </source>
</evidence>
<evidence type="ECO:0000313" key="10">
    <source>
        <dbReference type="Proteomes" id="UP000326169"/>
    </source>
</evidence>
<evidence type="ECO:0000259" key="8">
    <source>
        <dbReference type="PROSITE" id="PS50928"/>
    </source>
</evidence>
<accession>A0A5M3T3H7</accession>
<evidence type="ECO:0000256" key="3">
    <source>
        <dbReference type="ARBA" id="ARBA00022475"/>
    </source>
</evidence>
<dbReference type="CDD" id="cd06261">
    <property type="entry name" value="TM_PBP2"/>
    <property type="match status" value="1"/>
</dbReference>
<comment type="subcellular location">
    <subcellularLocation>
        <location evidence="1 7">Cell membrane</location>
        <topology evidence="1 7">Multi-pass membrane protein</topology>
    </subcellularLocation>
</comment>
<feature type="transmembrane region" description="Helical" evidence="7">
    <location>
        <begin position="113"/>
        <end position="133"/>
    </location>
</feature>
<name>A0A5M3T3H7_LIMPL</name>
<dbReference type="Gene3D" id="1.10.3720.10">
    <property type="entry name" value="MetI-like"/>
    <property type="match status" value="1"/>
</dbReference>
<evidence type="ECO:0000313" key="9">
    <source>
        <dbReference type="EMBL" id="GCE92985.1"/>
    </source>
</evidence>
<reference evidence="9 10" key="1">
    <citation type="journal article" date="2019" name="J Genomics">
        <title>The Draft Genome of a Hydrogen-producing Cyanobacterium, Arthrospira platensis NIES-46.</title>
        <authorList>
            <person name="Suzuki S."/>
            <person name="Yamaguchi H."/>
            <person name="Kawachi M."/>
        </authorList>
    </citation>
    <scope>NUCLEOTIDE SEQUENCE [LARGE SCALE GENOMIC DNA]</scope>
    <source>
        <strain evidence="9 10">NIES-46</strain>
    </source>
</reference>
<feature type="transmembrane region" description="Helical" evidence="7">
    <location>
        <begin position="15"/>
        <end position="36"/>
    </location>
</feature>
<keyword evidence="4 7" id="KW-0812">Transmembrane</keyword>
<feature type="transmembrane region" description="Helical" evidence="7">
    <location>
        <begin position="81"/>
        <end position="101"/>
    </location>
</feature>
<feature type="transmembrane region" description="Helical" evidence="7">
    <location>
        <begin position="271"/>
        <end position="295"/>
    </location>
</feature>
<gene>
    <name evidence="9" type="ORF">NIES46_10340</name>
</gene>
<protein>
    <submittedName>
        <fullName evidence="9">Sugar ABC transporter permease protein</fullName>
    </submittedName>
</protein>
<dbReference type="PROSITE" id="PS50928">
    <property type="entry name" value="ABC_TM1"/>
    <property type="match status" value="1"/>
</dbReference>
<evidence type="ECO:0000256" key="1">
    <source>
        <dbReference type="ARBA" id="ARBA00004651"/>
    </source>
</evidence>
<comment type="caution">
    <text evidence="9">The sequence shown here is derived from an EMBL/GenBank/DDBJ whole genome shotgun (WGS) entry which is preliminary data.</text>
</comment>
<dbReference type="PANTHER" id="PTHR43005:SF1">
    <property type="entry name" value="SPERMIDINE_PUTRESCINE TRANSPORT SYSTEM PERMEASE PROTEIN"/>
    <property type="match status" value="1"/>
</dbReference>
<organism evidence="9 10">
    <name type="scientific">Limnospira platensis NIES-46</name>
    <dbReference type="NCBI Taxonomy" id="1236695"/>
    <lineage>
        <taxon>Bacteria</taxon>
        <taxon>Bacillati</taxon>
        <taxon>Cyanobacteriota</taxon>
        <taxon>Cyanophyceae</taxon>
        <taxon>Oscillatoriophycideae</taxon>
        <taxon>Oscillatoriales</taxon>
        <taxon>Sirenicapillariaceae</taxon>
        <taxon>Limnospira</taxon>
    </lineage>
</organism>
<feature type="transmembrane region" description="Helical" evidence="7">
    <location>
        <begin position="209"/>
        <end position="231"/>
    </location>
</feature>
<dbReference type="RefSeq" id="WP_006619463.1">
    <property type="nucleotide sequence ID" value="NZ_BIMW01000058.1"/>
</dbReference>
<keyword evidence="6 7" id="KW-0472">Membrane</keyword>
<feature type="transmembrane region" description="Helical" evidence="7">
    <location>
        <begin position="167"/>
        <end position="188"/>
    </location>
</feature>
<dbReference type="EMBL" id="BIMW01000058">
    <property type="protein sequence ID" value="GCE92985.1"/>
    <property type="molecule type" value="Genomic_DNA"/>
</dbReference>
<dbReference type="InterPro" id="IPR000515">
    <property type="entry name" value="MetI-like"/>
</dbReference>
<dbReference type="InterPro" id="IPR035906">
    <property type="entry name" value="MetI-like_sf"/>
</dbReference>
<evidence type="ECO:0000256" key="2">
    <source>
        <dbReference type="ARBA" id="ARBA00022448"/>
    </source>
</evidence>
<comment type="similarity">
    <text evidence="7">Belongs to the binding-protein-dependent transport system permease family.</text>
</comment>
<dbReference type="SUPFAM" id="SSF161098">
    <property type="entry name" value="MetI-like"/>
    <property type="match status" value="1"/>
</dbReference>
<feature type="domain" description="ABC transmembrane type-1" evidence="8">
    <location>
        <begin position="76"/>
        <end position="293"/>
    </location>
</feature>